<dbReference type="OMA" id="CINGLRE"/>
<dbReference type="InterPro" id="IPR038985">
    <property type="entry name" value="OPRN-like"/>
</dbReference>
<protein>
    <submittedName>
        <fullName evidence="1">Uncharacterized protein</fullName>
    </submittedName>
</protein>
<dbReference type="STRING" id="56857.A0A200PR33"/>
<name>A0A200PR33_MACCD</name>
<reference evidence="1 2" key="1">
    <citation type="journal article" date="2017" name="Mol. Plant">
        <title>The Genome of Medicinal Plant Macleaya cordata Provides New Insights into Benzylisoquinoline Alkaloids Metabolism.</title>
        <authorList>
            <person name="Liu X."/>
            <person name="Liu Y."/>
            <person name="Huang P."/>
            <person name="Ma Y."/>
            <person name="Qing Z."/>
            <person name="Tang Q."/>
            <person name="Cao H."/>
            <person name="Cheng P."/>
            <person name="Zheng Y."/>
            <person name="Yuan Z."/>
            <person name="Zhou Y."/>
            <person name="Liu J."/>
            <person name="Tang Z."/>
            <person name="Zhuo Y."/>
            <person name="Zhang Y."/>
            <person name="Yu L."/>
            <person name="Huang J."/>
            <person name="Yang P."/>
            <person name="Peng Q."/>
            <person name="Zhang J."/>
            <person name="Jiang W."/>
            <person name="Zhang Z."/>
            <person name="Lin K."/>
            <person name="Ro D.K."/>
            <person name="Chen X."/>
            <person name="Xiong X."/>
            <person name="Shang Y."/>
            <person name="Huang S."/>
            <person name="Zeng J."/>
        </authorList>
    </citation>
    <scope>NUCLEOTIDE SEQUENCE [LARGE SCALE GENOMIC DNA]</scope>
    <source>
        <strain evidence="2">cv. BLH2017</strain>
        <tissue evidence="1">Root</tissue>
    </source>
</reference>
<dbReference type="EMBL" id="MVGT01004289">
    <property type="protein sequence ID" value="OVA00638.1"/>
    <property type="molecule type" value="Genomic_DNA"/>
</dbReference>
<dbReference type="OrthoDB" id="2018540at2759"/>
<dbReference type="FunCoup" id="A0A200PR33">
    <property type="interactions" value="1295"/>
</dbReference>
<evidence type="ECO:0000313" key="2">
    <source>
        <dbReference type="Proteomes" id="UP000195402"/>
    </source>
</evidence>
<accession>A0A200PR33</accession>
<dbReference type="AlphaFoldDB" id="A0A200PR33"/>
<evidence type="ECO:0000313" key="1">
    <source>
        <dbReference type="EMBL" id="OVA00638.1"/>
    </source>
</evidence>
<organism evidence="1 2">
    <name type="scientific">Macleaya cordata</name>
    <name type="common">Five-seeded plume-poppy</name>
    <name type="synonym">Bocconia cordata</name>
    <dbReference type="NCBI Taxonomy" id="56857"/>
    <lineage>
        <taxon>Eukaryota</taxon>
        <taxon>Viridiplantae</taxon>
        <taxon>Streptophyta</taxon>
        <taxon>Embryophyta</taxon>
        <taxon>Tracheophyta</taxon>
        <taxon>Spermatophyta</taxon>
        <taxon>Magnoliopsida</taxon>
        <taxon>Ranunculales</taxon>
        <taxon>Papaveraceae</taxon>
        <taxon>Papaveroideae</taxon>
        <taxon>Macleaya</taxon>
    </lineage>
</organism>
<dbReference type="Proteomes" id="UP000195402">
    <property type="component" value="Unassembled WGS sequence"/>
</dbReference>
<keyword evidence="2" id="KW-1185">Reference proteome</keyword>
<dbReference type="InParanoid" id="A0A200PR33"/>
<sequence>MEMMVKKYQQKYRKVRDEMDRWDQLQSRLLTQFRNASAIIERLPQVLEDPRNYFGALGCINGLRETLLGKQMMALETILRSMDETLEEFRSIVVSLEKILRDSRELVKGGSVSLAKNQIQSQLGIRPSIAYCLEGLGLLHEMHHFDSFNNSFTYDEEVILISLRNEVALELFLQFMKVVASLHRCKALQYTTLFYVLPTRHNLFVLSCLY</sequence>
<proteinExistence type="predicted"/>
<dbReference type="InterPro" id="IPR029159">
    <property type="entry name" value="CA109-like"/>
</dbReference>
<gene>
    <name evidence="1" type="ORF">BVC80_9085g48</name>
</gene>
<dbReference type="Pfam" id="PF15011">
    <property type="entry name" value="CA109-like"/>
    <property type="match status" value="1"/>
</dbReference>
<comment type="caution">
    <text evidence="1">The sequence shown here is derived from an EMBL/GenBank/DDBJ whole genome shotgun (WGS) entry which is preliminary data.</text>
</comment>
<dbReference type="PANTHER" id="PTHR37904">
    <property type="entry name" value="OS10G0566900 PROTEIN"/>
    <property type="match status" value="1"/>
</dbReference>
<dbReference type="PANTHER" id="PTHR37904:SF2">
    <property type="entry name" value="OS10G0566900 PROTEIN"/>
    <property type="match status" value="1"/>
</dbReference>